<organism evidence="2 3">
    <name type="scientific">Kribbella speibonae</name>
    <dbReference type="NCBI Taxonomy" id="1572660"/>
    <lineage>
        <taxon>Bacteria</taxon>
        <taxon>Bacillati</taxon>
        <taxon>Actinomycetota</taxon>
        <taxon>Actinomycetes</taxon>
        <taxon>Propionibacteriales</taxon>
        <taxon>Kribbellaceae</taxon>
        <taxon>Kribbella</taxon>
    </lineage>
</organism>
<feature type="compositionally biased region" description="Basic residues" evidence="1">
    <location>
        <begin position="8"/>
        <end position="22"/>
    </location>
</feature>
<gene>
    <name evidence="2" type="ORF">E0H92_31710</name>
</gene>
<evidence type="ECO:0000313" key="3">
    <source>
        <dbReference type="Proteomes" id="UP000294225"/>
    </source>
</evidence>
<feature type="region of interest" description="Disordered" evidence="1">
    <location>
        <begin position="1"/>
        <end position="70"/>
    </location>
</feature>
<evidence type="ECO:0000313" key="2">
    <source>
        <dbReference type="EMBL" id="TCC33235.1"/>
    </source>
</evidence>
<dbReference type="AlphaFoldDB" id="A0A4R0IWR5"/>
<evidence type="ECO:0000256" key="1">
    <source>
        <dbReference type="SAM" id="MobiDB-lite"/>
    </source>
</evidence>
<feature type="compositionally biased region" description="Basic residues" evidence="1">
    <location>
        <begin position="33"/>
        <end position="55"/>
    </location>
</feature>
<protein>
    <submittedName>
        <fullName evidence="2">Uncharacterized protein</fullName>
    </submittedName>
</protein>
<dbReference type="EMBL" id="SJKC01000005">
    <property type="protein sequence ID" value="TCC33235.1"/>
    <property type="molecule type" value="Genomic_DNA"/>
</dbReference>
<accession>A0A4R0IWR5</accession>
<sequence>MSWQFASRSRRPGRRVPGRRGGSRSPARSSAAARRRRCAGRTAPRRGRVRARGTRRPATAPYRRWSCRPP</sequence>
<comment type="caution">
    <text evidence="2">The sequence shown here is derived from an EMBL/GenBank/DDBJ whole genome shotgun (WGS) entry which is preliminary data.</text>
</comment>
<name>A0A4R0IWR5_9ACTN</name>
<feature type="compositionally biased region" description="Low complexity" evidence="1">
    <location>
        <begin position="23"/>
        <end position="32"/>
    </location>
</feature>
<proteinExistence type="predicted"/>
<dbReference type="Proteomes" id="UP000294225">
    <property type="component" value="Unassembled WGS sequence"/>
</dbReference>
<reference evidence="2 3" key="1">
    <citation type="submission" date="2019-02" db="EMBL/GenBank/DDBJ databases">
        <title>Kribbella capetownensis sp. nov. and Kribbella speibonae sp. nov., isolated from soil.</title>
        <authorList>
            <person name="Curtis S.M."/>
            <person name="Norton I."/>
            <person name="Everest G.J."/>
            <person name="Meyers P.R."/>
        </authorList>
    </citation>
    <scope>NUCLEOTIDE SEQUENCE [LARGE SCALE GENOMIC DNA]</scope>
    <source>
        <strain evidence="2 3">YM55</strain>
    </source>
</reference>